<reference evidence="1 2" key="1">
    <citation type="submission" date="2012-06" db="EMBL/GenBank/DDBJ databases">
        <title>Finished chromosome of genome of Cylindrospermum stagnale PCC 7417.</title>
        <authorList>
            <consortium name="US DOE Joint Genome Institute"/>
            <person name="Gugger M."/>
            <person name="Coursin T."/>
            <person name="Rippka R."/>
            <person name="Tandeau De Marsac N."/>
            <person name="Huntemann M."/>
            <person name="Wei C.-L."/>
            <person name="Han J."/>
            <person name="Detter J.C."/>
            <person name="Han C."/>
            <person name="Tapia R."/>
            <person name="Chen A."/>
            <person name="Kyrpides N."/>
            <person name="Mavromatis K."/>
            <person name="Markowitz V."/>
            <person name="Szeto E."/>
            <person name="Ivanova N."/>
            <person name="Pagani I."/>
            <person name="Pati A."/>
            <person name="Goodwin L."/>
            <person name="Nordberg H.P."/>
            <person name="Cantor M.N."/>
            <person name="Hua S.X."/>
            <person name="Woyke T."/>
            <person name="Kerfeld C.A."/>
        </authorList>
    </citation>
    <scope>NUCLEOTIDE SEQUENCE [LARGE SCALE GENOMIC DNA]</scope>
    <source>
        <strain evidence="1 2">PCC 7417</strain>
    </source>
</reference>
<proteinExistence type="predicted"/>
<dbReference type="RefSeq" id="WP_015210859.1">
    <property type="nucleotide sequence ID" value="NC_019757.1"/>
</dbReference>
<dbReference type="AlphaFoldDB" id="K9X4N4"/>
<organism evidence="1 2">
    <name type="scientific">Cylindrospermum stagnale PCC 7417</name>
    <dbReference type="NCBI Taxonomy" id="56107"/>
    <lineage>
        <taxon>Bacteria</taxon>
        <taxon>Bacillati</taxon>
        <taxon>Cyanobacteriota</taxon>
        <taxon>Cyanophyceae</taxon>
        <taxon>Nostocales</taxon>
        <taxon>Nostocaceae</taxon>
        <taxon>Cylindrospermum</taxon>
    </lineage>
</organism>
<name>K9X4N4_9NOST</name>
<evidence type="ECO:0000313" key="1">
    <source>
        <dbReference type="EMBL" id="AFZ27625.1"/>
    </source>
</evidence>
<accession>K9X4N4</accession>
<protein>
    <submittedName>
        <fullName evidence="1">Uncharacterized protein</fullName>
    </submittedName>
</protein>
<dbReference type="KEGG" id="csg:Cylst_5624"/>
<dbReference type="Proteomes" id="UP000010475">
    <property type="component" value="Chromosome"/>
</dbReference>
<evidence type="ECO:0000313" key="2">
    <source>
        <dbReference type="Proteomes" id="UP000010475"/>
    </source>
</evidence>
<keyword evidence="2" id="KW-1185">Reference proteome</keyword>
<sequence>MDNRGSDIISALIEQKAENIIDQNANLCEAAQNDEINLIIHLYLRLSAFICG</sequence>
<gene>
    <name evidence="1" type="ORF">Cylst_5624</name>
</gene>
<dbReference type="STRING" id="56107.Cylst_5624"/>
<dbReference type="HOGENOM" id="CLU_3079019_0_0_3"/>
<dbReference type="EMBL" id="CP003642">
    <property type="protein sequence ID" value="AFZ27625.1"/>
    <property type="molecule type" value="Genomic_DNA"/>
</dbReference>